<keyword evidence="3" id="KW-1003">Cell membrane</keyword>
<gene>
    <name evidence="12" type="ORF">GMA10_10385</name>
</gene>
<name>A0A7K1LK78_9MICC</name>
<dbReference type="Pfam" id="PF01206">
    <property type="entry name" value="TusA"/>
    <property type="match status" value="1"/>
</dbReference>
<dbReference type="InterPro" id="IPR007272">
    <property type="entry name" value="Sulf_transp_TsuA/YedE"/>
</dbReference>
<organism evidence="12 13">
    <name type="scientific">Rothia koreensis</name>
    <dbReference type="NCBI Taxonomy" id="592378"/>
    <lineage>
        <taxon>Bacteria</taxon>
        <taxon>Bacillati</taxon>
        <taxon>Actinomycetota</taxon>
        <taxon>Actinomycetes</taxon>
        <taxon>Micrococcales</taxon>
        <taxon>Micrococcaceae</taxon>
        <taxon>Rothia</taxon>
    </lineage>
</organism>
<evidence type="ECO:0000256" key="6">
    <source>
        <dbReference type="ARBA" id="ARBA00022989"/>
    </source>
</evidence>
<keyword evidence="5 10" id="KW-0812">Transmembrane</keyword>
<dbReference type="PANTHER" id="PTHR30574:SF1">
    <property type="entry name" value="SULPHUR TRANSPORT DOMAIN-CONTAINING PROTEIN"/>
    <property type="match status" value="1"/>
</dbReference>
<dbReference type="GO" id="GO:0005886">
    <property type="term" value="C:plasma membrane"/>
    <property type="evidence" value="ECO:0007669"/>
    <property type="project" value="UniProtKB-SubCell"/>
</dbReference>
<feature type="transmembrane region" description="Helical" evidence="10">
    <location>
        <begin position="6"/>
        <end position="27"/>
    </location>
</feature>
<dbReference type="InterPro" id="IPR001455">
    <property type="entry name" value="TusA-like"/>
</dbReference>
<feature type="transmembrane region" description="Helical" evidence="10">
    <location>
        <begin position="68"/>
        <end position="90"/>
    </location>
</feature>
<feature type="compositionally biased region" description="Low complexity" evidence="9">
    <location>
        <begin position="339"/>
        <end position="360"/>
    </location>
</feature>
<comment type="similarity">
    <text evidence="8">Belongs to the TsuA/YedE (TC 9.B.102) family.</text>
</comment>
<dbReference type="Proteomes" id="UP000462152">
    <property type="component" value="Unassembled WGS sequence"/>
</dbReference>
<proteinExistence type="inferred from homology"/>
<dbReference type="EMBL" id="WOGT01000007">
    <property type="protein sequence ID" value="MUN55614.1"/>
    <property type="molecule type" value="Genomic_DNA"/>
</dbReference>
<accession>A0A7K1LK78</accession>
<feature type="transmembrane region" description="Helical" evidence="10">
    <location>
        <begin position="311"/>
        <end position="330"/>
    </location>
</feature>
<evidence type="ECO:0000256" key="1">
    <source>
        <dbReference type="ARBA" id="ARBA00004429"/>
    </source>
</evidence>
<evidence type="ECO:0000256" key="10">
    <source>
        <dbReference type="SAM" id="Phobius"/>
    </source>
</evidence>
<evidence type="ECO:0000256" key="3">
    <source>
        <dbReference type="ARBA" id="ARBA00022475"/>
    </source>
</evidence>
<evidence type="ECO:0000256" key="5">
    <source>
        <dbReference type="ARBA" id="ARBA00022692"/>
    </source>
</evidence>
<protein>
    <submittedName>
        <fullName evidence="12">YeeE/YedE family protein</fullName>
    </submittedName>
</protein>
<evidence type="ECO:0000313" key="13">
    <source>
        <dbReference type="Proteomes" id="UP000462152"/>
    </source>
</evidence>
<dbReference type="Gene3D" id="3.30.110.40">
    <property type="entry name" value="TusA-like domain"/>
    <property type="match status" value="1"/>
</dbReference>
<evidence type="ECO:0000256" key="2">
    <source>
        <dbReference type="ARBA" id="ARBA00022448"/>
    </source>
</evidence>
<dbReference type="CDD" id="cd00291">
    <property type="entry name" value="SirA_YedF_YeeD"/>
    <property type="match status" value="1"/>
</dbReference>
<keyword evidence="4" id="KW-0997">Cell inner membrane</keyword>
<dbReference type="InterPro" id="IPR036868">
    <property type="entry name" value="TusA-like_sf"/>
</dbReference>
<keyword evidence="2" id="KW-0813">Transport</keyword>
<evidence type="ECO:0000256" key="8">
    <source>
        <dbReference type="ARBA" id="ARBA00035655"/>
    </source>
</evidence>
<comment type="subcellular location">
    <subcellularLocation>
        <location evidence="1">Cell inner membrane</location>
        <topology evidence="1">Multi-pass membrane protein</topology>
    </subcellularLocation>
</comment>
<feature type="domain" description="UPF0033" evidence="11">
    <location>
        <begin position="447"/>
        <end position="471"/>
    </location>
</feature>
<keyword evidence="7 10" id="KW-0472">Membrane</keyword>
<dbReference type="RefSeq" id="WP_129316501.1">
    <property type="nucleotide sequence ID" value="NZ_NOIQ01000035.1"/>
</dbReference>
<feature type="transmembrane region" description="Helical" evidence="10">
    <location>
        <begin position="191"/>
        <end position="210"/>
    </location>
</feature>
<feature type="transmembrane region" description="Helical" evidence="10">
    <location>
        <begin position="279"/>
        <end position="299"/>
    </location>
</feature>
<reference evidence="12 13" key="1">
    <citation type="submission" date="2019-12" db="EMBL/GenBank/DDBJ databases">
        <authorList>
            <person name="Li J."/>
            <person name="Shi Y."/>
            <person name="Xu G."/>
            <person name="Xiao D."/>
            <person name="Ran X."/>
        </authorList>
    </citation>
    <scope>NUCLEOTIDE SEQUENCE [LARGE SCALE GENOMIC DNA]</scope>
    <source>
        <strain evidence="12 13">JCM 15915</strain>
    </source>
</reference>
<evidence type="ECO:0000256" key="4">
    <source>
        <dbReference type="ARBA" id="ARBA00022519"/>
    </source>
</evidence>
<dbReference type="Pfam" id="PF04143">
    <property type="entry name" value="Sulf_transp"/>
    <property type="match status" value="1"/>
</dbReference>
<comment type="caution">
    <text evidence="12">The sequence shown here is derived from an EMBL/GenBank/DDBJ whole genome shotgun (WGS) entry which is preliminary data.</text>
</comment>
<evidence type="ECO:0000259" key="11">
    <source>
        <dbReference type="PROSITE" id="PS01148"/>
    </source>
</evidence>
<keyword evidence="6 10" id="KW-1133">Transmembrane helix</keyword>
<evidence type="ECO:0000313" key="12">
    <source>
        <dbReference type="EMBL" id="MUN55614.1"/>
    </source>
</evidence>
<feature type="transmembrane region" description="Helical" evidence="10">
    <location>
        <begin position="151"/>
        <end position="170"/>
    </location>
</feature>
<feature type="transmembrane region" description="Helical" evidence="10">
    <location>
        <begin position="39"/>
        <end position="62"/>
    </location>
</feature>
<dbReference type="PROSITE" id="PS01148">
    <property type="entry name" value="UPF0033"/>
    <property type="match status" value="1"/>
</dbReference>
<sequence length="516" mass="53241">MILTGLVVGALLGIVMQRGRFCVTGMLRDIFLQRSWRTFTALMVVIAVHGVGIAALTSAGVISPEYEGFAPVAVVVGSLMFGLGIVLAGGCASGTWYRAAEGLVGSWIALAMYAVSSAAMKKGALGGFTTWMKQWDTGLTTVPAALGVSPWVFAILVLVVAGLMVRHFLLKERRIAKPATPSNRPRWKRPLHFYTAGALIGLIGVVAWPLSAATGRNDGLGITTPSSNIVKFVVTGDGGSIDWGVMLVLGLFVGAFVAAKASGEFRVRVPDARTATRSVAGGIMMGVGASLAGGCTVGNGMVQTGLFTFQGWVSLVFIALGVGLGARLWLRPTTSPRVSRGATGATGTDGVTTSTAASGSEDGTYSTSESLDNTLTVASDGRSIDPAPIGSGSVGSEPLGVATGRAGTTSGSAVFGGFAAVPDAVGIKEKTQASSTLRELGNGYYALDSLGAVCPFPLIDAKDVMTTLDSGDHLVIDFDCTQATEAIPHWAAEDGHEITDFREKGDASWQITLRKA</sequence>
<evidence type="ECO:0000256" key="9">
    <source>
        <dbReference type="SAM" id="MobiDB-lite"/>
    </source>
</evidence>
<dbReference type="SUPFAM" id="SSF64307">
    <property type="entry name" value="SirA-like"/>
    <property type="match status" value="1"/>
</dbReference>
<feature type="transmembrane region" description="Helical" evidence="10">
    <location>
        <begin position="241"/>
        <end position="259"/>
    </location>
</feature>
<dbReference type="OrthoDB" id="9794165at2"/>
<feature type="transmembrane region" description="Helical" evidence="10">
    <location>
        <begin position="102"/>
        <end position="120"/>
    </location>
</feature>
<dbReference type="PANTHER" id="PTHR30574">
    <property type="entry name" value="INNER MEMBRANE PROTEIN YEDE"/>
    <property type="match status" value="1"/>
</dbReference>
<evidence type="ECO:0000256" key="7">
    <source>
        <dbReference type="ARBA" id="ARBA00023136"/>
    </source>
</evidence>
<dbReference type="AlphaFoldDB" id="A0A7K1LK78"/>
<feature type="region of interest" description="Disordered" evidence="9">
    <location>
        <begin position="335"/>
        <end position="369"/>
    </location>
</feature>
<keyword evidence="13" id="KW-1185">Reference proteome</keyword>